<dbReference type="Proteomes" id="UP001189429">
    <property type="component" value="Unassembled WGS sequence"/>
</dbReference>
<gene>
    <name evidence="3" type="ORF">PCOR1329_LOCUS5745</name>
</gene>
<feature type="non-terminal residue" evidence="3">
    <location>
        <position position="1"/>
    </location>
</feature>
<proteinExistence type="predicted"/>
<feature type="region of interest" description="Disordered" evidence="1">
    <location>
        <begin position="157"/>
        <end position="181"/>
    </location>
</feature>
<feature type="domain" description="Spt6 SH2" evidence="2">
    <location>
        <begin position="1"/>
        <end position="111"/>
    </location>
</feature>
<dbReference type="EMBL" id="CAUYUJ010001524">
    <property type="protein sequence ID" value="CAK0796340.1"/>
    <property type="molecule type" value="Genomic_DNA"/>
</dbReference>
<evidence type="ECO:0000313" key="3">
    <source>
        <dbReference type="EMBL" id="CAK0796340.1"/>
    </source>
</evidence>
<evidence type="ECO:0000256" key="1">
    <source>
        <dbReference type="SAM" id="MobiDB-lite"/>
    </source>
</evidence>
<organism evidence="3 4">
    <name type="scientific">Prorocentrum cordatum</name>
    <dbReference type="NCBI Taxonomy" id="2364126"/>
    <lineage>
        <taxon>Eukaryota</taxon>
        <taxon>Sar</taxon>
        <taxon>Alveolata</taxon>
        <taxon>Dinophyceae</taxon>
        <taxon>Prorocentrales</taxon>
        <taxon>Prorocentraceae</taxon>
        <taxon>Prorocentrum</taxon>
    </lineage>
</organism>
<name>A0ABN9PTK7_9DINO</name>
<accession>A0ABN9PTK7</accession>
<feature type="region of interest" description="Disordered" evidence="1">
    <location>
        <begin position="226"/>
        <end position="294"/>
    </location>
</feature>
<reference evidence="3" key="1">
    <citation type="submission" date="2023-10" db="EMBL/GenBank/DDBJ databases">
        <authorList>
            <person name="Chen Y."/>
            <person name="Shah S."/>
            <person name="Dougan E. K."/>
            <person name="Thang M."/>
            <person name="Chan C."/>
        </authorList>
    </citation>
    <scope>NUCLEOTIDE SEQUENCE [LARGE SCALE GENOMIC DNA]</scope>
</reference>
<dbReference type="InterPro" id="IPR017072">
    <property type="entry name" value="TF_Spt6"/>
</dbReference>
<dbReference type="PANTHER" id="PTHR10145">
    <property type="entry name" value="TRANSCRIPTION ELONGATION FACTOR SPT6"/>
    <property type="match status" value="1"/>
</dbReference>
<dbReference type="Pfam" id="PF14633">
    <property type="entry name" value="SH2_2"/>
    <property type="match status" value="1"/>
</dbReference>
<evidence type="ECO:0000313" key="4">
    <source>
        <dbReference type="Proteomes" id="UP001189429"/>
    </source>
</evidence>
<evidence type="ECO:0000259" key="2">
    <source>
        <dbReference type="Pfam" id="PF14633"/>
    </source>
</evidence>
<dbReference type="PANTHER" id="PTHR10145:SF6">
    <property type="entry name" value="TRANSCRIPTION ELONGATION FACTOR SPT6"/>
    <property type="match status" value="1"/>
</dbReference>
<dbReference type="InterPro" id="IPR036860">
    <property type="entry name" value="SH2_dom_sf"/>
</dbReference>
<dbReference type="Gene3D" id="3.30.505.10">
    <property type="entry name" value="SH2 domain"/>
    <property type="match status" value="1"/>
</dbReference>
<feature type="compositionally biased region" description="Low complexity" evidence="1">
    <location>
        <begin position="232"/>
        <end position="266"/>
    </location>
</feature>
<dbReference type="InterPro" id="IPR035420">
    <property type="entry name" value="Spt6_SH2"/>
</dbReference>
<comment type="caution">
    <text evidence="3">The sequence shown here is derived from an EMBL/GenBank/DDBJ whole genome shotgun (WGS) entry which is preliminary data.</text>
</comment>
<protein>
    <recommendedName>
        <fullName evidence="2">Spt6 SH2 domain-containing protein</fullName>
    </recommendedName>
</protein>
<feature type="non-terminal residue" evidence="3">
    <location>
        <position position="294"/>
    </location>
</feature>
<sequence length="294" mass="31383">DLDEVIARHMDPVLENLRLMQEHHRFNMGFDDAIIDKETCKKGLREMSRAKQEVLFYCLLDHDTLQGHGALLWTYGNMKVKEEFIEITNIGYSLWNQHFATISKLIDWFKEAGYRASKQLRSEFKQSWAQRMEAAKARRGVDVTEGQKKRFEGFNSTATTTSGLQTPGGPGNPMTAGGFTGLETAAQTPQGARAPGSAGGAAGTPRFGGYVTPNAMVPGTPNAKFVVNPGTARSRAPSSPAPSMVPATPGGAVPGTPGAGPGAQPWGAPPAQAPRQSWGGPPAQPAPRQSSRGG</sequence>
<keyword evidence="4" id="KW-1185">Reference proteome</keyword>